<dbReference type="Pfam" id="PF00722">
    <property type="entry name" value="Glyco_hydro_16"/>
    <property type="match status" value="2"/>
</dbReference>
<dbReference type="EMBL" id="MTYJ01000772">
    <property type="protein sequence ID" value="OWA55429.1"/>
    <property type="molecule type" value="Genomic_DNA"/>
</dbReference>
<evidence type="ECO:0000256" key="2">
    <source>
        <dbReference type="ARBA" id="ARBA00022801"/>
    </source>
</evidence>
<name>A0A9X6RPB1_HYPEX</name>
<proteinExistence type="predicted"/>
<keyword evidence="7" id="KW-1185">Reference proteome</keyword>
<comment type="caution">
    <text evidence="6">The sequence shown here is derived from an EMBL/GenBank/DDBJ whole genome shotgun (WGS) entry which is preliminary data.</text>
</comment>
<keyword evidence="1 4" id="KW-0732">Signal</keyword>
<feature type="non-terminal residue" evidence="6">
    <location>
        <position position="1"/>
    </location>
</feature>
<dbReference type="InterPro" id="IPR000757">
    <property type="entry name" value="Beta-glucanase-like"/>
</dbReference>
<feature type="chain" id="PRO_5040947033" description="GH16 domain-containing protein" evidence="4">
    <location>
        <begin position="24"/>
        <end position="523"/>
    </location>
</feature>
<dbReference type="InterPro" id="IPR013320">
    <property type="entry name" value="ConA-like_dom_sf"/>
</dbReference>
<evidence type="ECO:0000313" key="7">
    <source>
        <dbReference type="Proteomes" id="UP000192578"/>
    </source>
</evidence>
<dbReference type="GO" id="GO:0005975">
    <property type="term" value="P:carbohydrate metabolic process"/>
    <property type="evidence" value="ECO:0007669"/>
    <property type="project" value="InterPro"/>
</dbReference>
<keyword evidence="2" id="KW-0378">Hydrolase</keyword>
<dbReference type="PROSITE" id="PS51762">
    <property type="entry name" value="GH16_2"/>
    <property type="match status" value="1"/>
</dbReference>
<dbReference type="SUPFAM" id="SSF49899">
    <property type="entry name" value="Concanavalin A-like lectins/glucanases"/>
    <property type="match status" value="2"/>
</dbReference>
<feature type="domain" description="GH16" evidence="5">
    <location>
        <begin position="245"/>
        <end position="522"/>
    </location>
</feature>
<dbReference type="OrthoDB" id="4781at2759"/>
<organism evidence="6 7">
    <name type="scientific">Hypsibius exemplaris</name>
    <name type="common">Freshwater tardigrade</name>
    <dbReference type="NCBI Taxonomy" id="2072580"/>
    <lineage>
        <taxon>Eukaryota</taxon>
        <taxon>Metazoa</taxon>
        <taxon>Ecdysozoa</taxon>
        <taxon>Tardigrada</taxon>
        <taxon>Eutardigrada</taxon>
        <taxon>Parachela</taxon>
        <taxon>Hypsibioidea</taxon>
        <taxon>Hypsibiidae</taxon>
        <taxon>Hypsibius</taxon>
    </lineage>
</organism>
<dbReference type="GO" id="GO:0004553">
    <property type="term" value="F:hydrolase activity, hydrolyzing O-glycosyl compounds"/>
    <property type="evidence" value="ECO:0007669"/>
    <property type="project" value="InterPro"/>
</dbReference>
<dbReference type="Gene3D" id="2.60.120.200">
    <property type="match status" value="2"/>
</dbReference>
<sequence length="523" mass="60552">MDPMRITAAVLLLFILRTLPADASTDEMAVIFKYDTWSEFFSGTWERLNGMYALTCNNSPTDDARPPKRHNFNRYAGFIPSEHNRIYLAQEPGVAMHTTRAGEFAFQYGEVVWRAMISPVVGTVNILRVGGFDAEHQCLVNVKIPGIELIITQTVEGPKTVATVYRPEDEPDQSNYSRNWNNFNCTVCGKDLATKFHAYTLRWSESEIVWSLDGIDIHRYVVGRSISKPFLPLAIATYREDGHEPHEDWEKNQLVIQSVVVRQKRPIESALTKVEYVDLLFDDFTNDGRPRADFWRLPRGKRTPDRAIIQRASTWYDPDCVDVSNGSLRIMVSQNASTEYNYSLGRIDSIGRWNILFGEVEWRMKLYNFKGVMHALHLTVSECDPGPSLPCSEDVPRIVFDISHFSIIETRYYFDGVDYDQKLHERYMEFIGTQKLGQFHTYLIRWTETHVTWHIDGKQIFTLRKTTDKKFPSKPMHVSMTPLINQYLAPSNPSSDEHETYPSWRSVVMEIDYVQIRRALPNY</sequence>
<evidence type="ECO:0000313" key="6">
    <source>
        <dbReference type="EMBL" id="OWA55429.1"/>
    </source>
</evidence>
<evidence type="ECO:0000259" key="5">
    <source>
        <dbReference type="PROSITE" id="PS51762"/>
    </source>
</evidence>
<feature type="signal peptide" evidence="4">
    <location>
        <begin position="1"/>
        <end position="23"/>
    </location>
</feature>
<evidence type="ECO:0000256" key="3">
    <source>
        <dbReference type="ARBA" id="ARBA00023295"/>
    </source>
</evidence>
<reference evidence="7" key="1">
    <citation type="submission" date="2017-01" db="EMBL/GenBank/DDBJ databases">
        <title>Comparative genomics of anhydrobiosis in the tardigrade Hypsibius dujardini.</title>
        <authorList>
            <person name="Yoshida Y."/>
            <person name="Koutsovoulos G."/>
            <person name="Laetsch D."/>
            <person name="Stevens L."/>
            <person name="Kumar S."/>
            <person name="Horikawa D."/>
            <person name="Ishino K."/>
            <person name="Komine S."/>
            <person name="Tomita M."/>
            <person name="Blaxter M."/>
            <person name="Arakawa K."/>
        </authorList>
    </citation>
    <scope>NUCLEOTIDE SEQUENCE [LARGE SCALE GENOMIC DNA]</scope>
    <source>
        <strain evidence="7">Z151</strain>
    </source>
</reference>
<gene>
    <name evidence="6" type="ORF">BV898_19816</name>
</gene>
<evidence type="ECO:0000256" key="1">
    <source>
        <dbReference type="ARBA" id="ARBA00022729"/>
    </source>
</evidence>
<protein>
    <recommendedName>
        <fullName evidence="5">GH16 domain-containing protein</fullName>
    </recommendedName>
</protein>
<accession>A0A9X6RPB1</accession>
<keyword evidence="3" id="KW-0326">Glycosidase</keyword>
<dbReference type="AlphaFoldDB" id="A0A9X6RPB1"/>
<dbReference type="PANTHER" id="PTHR10963">
    <property type="entry name" value="GLYCOSYL HYDROLASE-RELATED"/>
    <property type="match status" value="1"/>
</dbReference>
<evidence type="ECO:0000256" key="4">
    <source>
        <dbReference type="SAM" id="SignalP"/>
    </source>
</evidence>
<dbReference type="InterPro" id="IPR050546">
    <property type="entry name" value="Glycosyl_Hydrlase_16"/>
</dbReference>
<dbReference type="Proteomes" id="UP000192578">
    <property type="component" value="Unassembled WGS sequence"/>
</dbReference>
<dbReference type="PANTHER" id="PTHR10963:SF22">
    <property type="entry name" value="GLYCOSIDASE CRH2-RELATED"/>
    <property type="match status" value="1"/>
</dbReference>